<dbReference type="KEGG" id="ahu:A6A40_07645"/>
<accession>A0A160JFU1</accession>
<reference evidence="1 2" key="1">
    <citation type="journal article" date="2013" name="Int. J. Syst. Evol. Microbiol.">
        <title>Azospirillum humicireducens sp. nov., a nitrogen-fixing bacterium isolated from a microbial fuel cell.</title>
        <authorList>
            <person name="Zhou S."/>
            <person name="Han L."/>
            <person name="Wang Y."/>
            <person name="Yang G."/>
            <person name="Zhuang L."/>
            <person name="Hu P."/>
        </authorList>
    </citation>
    <scope>NUCLEOTIDE SEQUENCE [LARGE SCALE GENOMIC DNA]</scope>
    <source>
        <strain evidence="1 2">SgZ-5</strain>
    </source>
</reference>
<dbReference type="EMBL" id="CP015285">
    <property type="protein sequence ID" value="ANC91793.1"/>
    <property type="molecule type" value="Genomic_DNA"/>
</dbReference>
<evidence type="ECO:0000313" key="2">
    <source>
        <dbReference type="Proteomes" id="UP000077405"/>
    </source>
</evidence>
<organism evidence="1 2">
    <name type="scientific">Azospirillum humicireducens</name>
    <dbReference type="NCBI Taxonomy" id="1226968"/>
    <lineage>
        <taxon>Bacteria</taxon>
        <taxon>Pseudomonadati</taxon>
        <taxon>Pseudomonadota</taxon>
        <taxon>Alphaproteobacteria</taxon>
        <taxon>Rhodospirillales</taxon>
        <taxon>Azospirillaceae</taxon>
        <taxon>Azospirillum</taxon>
    </lineage>
</organism>
<name>A0A160JFU1_9PROT</name>
<keyword evidence="2" id="KW-1185">Reference proteome</keyword>
<dbReference type="OrthoDB" id="7306891at2"/>
<protein>
    <submittedName>
        <fullName evidence="1">Uncharacterized protein</fullName>
    </submittedName>
</protein>
<evidence type="ECO:0000313" key="1">
    <source>
        <dbReference type="EMBL" id="ANC91793.1"/>
    </source>
</evidence>
<dbReference type="RefSeq" id="WP_063634884.1">
    <property type="nucleotide sequence ID" value="NZ_CP015285.1"/>
</dbReference>
<dbReference type="Proteomes" id="UP000077405">
    <property type="component" value="Chromosome"/>
</dbReference>
<sequence length="214" mass="23492">MNAKEQTAITNRLWNDPMGFLKAHLLIYKVDNIGFGAWNQSVANKIAPGTGHRPLYFDIHEATGMTVSGTDGKKGRYFYVGPSQSGSQIGYFLPWDADGGYNLILGKDAFFFFNALMDGCGFGCIPGPSGSLKVAHHNIQCQTNGTSHTAMTASLAGYSATMNRNSYRWNSDEAEGKCSVIGIRGRLTGWWVIAQRFSMDYNGKVRILSVDRLV</sequence>
<proteinExistence type="predicted"/>
<dbReference type="AlphaFoldDB" id="A0A160JFU1"/>
<gene>
    <name evidence="1" type="ORF">A6A40_07645</name>
</gene>